<dbReference type="AlphaFoldDB" id="A0A7C4JK48"/>
<evidence type="ECO:0000313" key="2">
    <source>
        <dbReference type="EMBL" id="HGQ64241.1"/>
    </source>
</evidence>
<proteinExistence type="predicted"/>
<protein>
    <submittedName>
        <fullName evidence="2">Uncharacterized protein</fullName>
    </submittedName>
</protein>
<sequence>MSQPPLSADVPPFAEVIEVKQRIEKLEALVANVDAVKLRLLIELAEAMGFWRCSQCKLNLNNTCTGWRLSQEMANKISGIASADAVVQQDNVYRINLSKIAFVGVFCPIYTPKT</sequence>
<name>A0A7C4JK48_9CREN</name>
<comment type="caution">
    <text evidence="2">The sequence shown here is derived from an EMBL/GenBank/DDBJ whole genome shotgun (WGS) entry which is preliminary data.</text>
</comment>
<gene>
    <name evidence="2" type="ORF">ENU08_03255</name>
    <name evidence="1" type="ORF">ENU41_03920</name>
</gene>
<organism evidence="2">
    <name type="scientific">Ignisphaera aggregans</name>
    <dbReference type="NCBI Taxonomy" id="334771"/>
    <lineage>
        <taxon>Archaea</taxon>
        <taxon>Thermoproteota</taxon>
        <taxon>Thermoprotei</taxon>
        <taxon>Desulfurococcales</taxon>
        <taxon>Desulfurococcaceae</taxon>
        <taxon>Ignisphaera</taxon>
    </lineage>
</organism>
<evidence type="ECO:0000313" key="1">
    <source>
        <dbReference type="EMBL" id="HGQ35809.1"/>
    </source>
</evidence>
<accession>A0A7C4JK48</accession>
<dbReference type="EMBL" id="DTCK01000022">
    <property type="protein sequence ID" value="HGQ35809.1"/>
    <property type="molecule type" value="Genomic_DNA"/>
</dbReference>
<reference evidence="2" key="1">
    <citation type="journal article" date="2020" name="mSystems">
        <title>Genome- and Community-Level Interaction Insights into Carbon Utilization and Element Cycling Functions of Hydrothermarchaeota in Hydrothermal Sediment.</title>
        <authorList>
            <person name="Zhou Z."/>
            <person name="Liu Y."/>
            <person name="Xu W."/>
            <person name="Pan J."/>
            <person name="Luo Z.H."/>
            <person name="Li M."/>
        </authorList>
    </citation>
    <scope>NUCLEOTIDE SEQUENCE [LARGE SCALE GENOMIC DNA]</scope>
    <source>
        <strain evidence="2">SpSt-637</strain>
        <strain evidence="1">SpSt-667</strain>
    </source>
</reference>
<dbReference type="EMBL" id="DTBD01000023">
    <property type="protein sequence ID" value="HGQ64241.1"/>
    <property type="molecule type" value="Genomic_DNA"/>
</dbReference>